<accession>A0AAV4SAT3</accession>
<evidence type="ECO:0000256" key="1">
    <source>
        <dbReference type="SAM" id="MobiDB-lite"/>
    </source>
</evidence>
<dbReference type="Proteomes" id="UP001054945">
    <property type="component" value="Unassembled WGS sequence"/>
</dbReference>
<evidence type="ECO:0000313" key="2">
    <source>
        <dbReference type="EMBL" id="GIY29756.1"/>
    </source>
</evidence>
<proteinExistence type="predicted"/>
<sequence length="73" mass="8180">MHTRRGPDAPHSNKGLDFKAPAPNDPRQYQLFLIRKELTTIRPRVSRTILIWNCDGVNGTVGLLGRELVLSGD</sequence>
<gene>
    <name evidence="2" type="ORF">CEXT_25231</name>
</gene>
<dbReference type="EMBL" id="BPLR01009123">
    <property type="protein sequence ID" value="GIY29756.1"/>
    <property type="molecule type" value="Genomic_DNA"/>
</dbReference>
<name>A0AAV4SAT3_CAEEX</name>
<feature type="region of interest" description="Disordered" evidence="1">
    <location>
        <begin position="1"/>
        <end position="24"/>
    </location>
</feature>
<comment type="caution">
    <text evidence="2">The sequence shown here is derived from an EMBL/GenBank/DDBJ whole genome shotgun (WGS) entry which is preliminary data.</text>
</comment>
<dbReference type="AlphaFoldDB" id="A0AAV4SAT3"/>
<keyword evidence="3" id="KW-1185">Reference proteome</keyword>
<evidence type="ECO:0000313" key="3">
    <source>
        <dbReference type="Proteomes" id="UP001054945"/>
    </source>
</evidence>
<protein>
    <submittedName>
        <fullName evidence="2">Uncharacterized protein</fullName>
    </submittedName>
</protein>
<organism evidence="2 3">
    <name type="scientific">Caerostris extrusa</name>
    <name type="common">Bark spider</name>
    <name type="synonym">Caerostris bankana</name>
    <dbReference type="NCBI Taxonomy" id="172846"/>
    <lineage>
        <taxon>Eukaryota</taxon>
        <taxon>Metazoa</taxon>
        <taxon>Ecdysozoa</taxon>
        <taxon>Arthropoda</taxon>
        <taxon>Chelicerata</taxon>
        <taxon>Arachnida</taxon>
        <taxon>Araneae</taxon>
        <taxon>Araneomorphae</taxon>
        <taxon>Entelegynae</taxon>
        <taxon>Araneoidea</taxon>
        <taxon>Araneidae</taxon>
        <taxon>Caerostris</taxon>
    </lineage>
</organism>
<reference evidence="2 3" key="1">
    <citation type="submission" date="2021-06" db="EMBL/GenBank/DDBJ databases">
        <title>Caerostris extrusa draft genome.</title>
        <authorList>
            <person name="Kono N."/>
            <person name="Arakawa K."/>
        </authorList>
    </citation>
    <scope>NUCLEOTIDE SEQUENCE [LARGE SCALE GENOMIC DNA]</scope>
</reference>